<proteinExistence type="predicted"/>
<dbReference type="Proteomes" id="UP000092460">
    <property type="component" value="Unassembled WGS sequence"/>
</dbReference>
<keyword evidence="2" id="KW-1185">Reference proteome</keyword>
<organism evidence="1 2">
    <name type="scientific">Glossina palpalis gambiensis</name>
    <dbReference type="NCBI Taxonomy" id="67801"/>
    <lineage>
        <taxon>Eukaryota</taxon>
        <taxon>Metazoa</taxon>
        <taxon>Ecdysozoa</taxon>
        <taxon>Arthropoda</taxon>
        <taxon>Hexapoda</taxon>
        <taxon>Insecta</taxon>
        <taxon>Pterygota</taxon>
        <taxon>Neoptera</taxon>
        <taxon>Endopterygota</taxon>
        <taxon>Diptera</taxon>
        <taxon>Brachycera</taxon>
        <taxon>Muscomorpha</taxon>
        <taxon>Hippoboscoidea</taxon>
        <taxon>Glossinidae</taxon>
        <taxon>Glossina</taxon>
    </lineage>
</organism>
<evidence type="ECO:0000313" key="2">
    <source>
        <dbReference type="Proteomes" id="UP000092460"/>
    </source>
</evidence>
<accession>A0A1B0B1V0</accession>
<name>A0A1B0B1V0_9MUSC</name>
<dbReference type="VEuPathDB" id="VectorBase:GPPI016132"/>
<reference evidence="1" key="2">
    <citation type="submission" date="2020-05" db="UniProtKB">
        <authorList>
            <consortium name="EnsemblMetazoa"/>
        </authorList>
    </citation>
    <scope>IDENTIFICATION</scope>
    <source>
        <strain evidence="1">IAEA</strain>
    </source>
</reference>
<sequence length="104" mass="11572">MIENIDLSRCSSFNIKVRVIIMPFLLLATGISHKTNEISFYLILGNYSLGFPSTNKFTHLVSSGSIATIMRYVAKEVLIADSTKLTKLSKLFKQTATARNLSLN</sequence>
<evidence type="ECO:0000313" key="1">
    <source>
        <dbReference type="EnsemblMetazoa" id="GPPI016132-PA"/>
    </source>
</evidence>
<dbReference type="EMBL" id="JXJN01007316">
    <property type="status" value="NOT_ANNOTATED_CDS"/>
    <property type="molecule type" value="Genomic_DNA"/>
</dbReference>
<dbReference type="AlphaFoldDB" id="A0A1B0B1V0"/>
<protein>
    <submittedName>
        <fullName evidence="1">Uncharacterized protein</fullName>
    </submittedName>
</protein>
<dbReference type="EnsemblMetazoa" id="GPPI016132-RA">
    <property type="protein sequence ID" value="GPPI016132-PA"/>
    <property type="gene ID" value="GPPI016132"/>
</dbReference>
<reference evidence="2" key="1">
    <citation type="submission" date="2015-01" db="EMBL/GenBank/DDBJ databases">
        <authorList>
            <person name="Aksoy S."/>
            <person name="Warren W."/>
            <person name="Wilson R.K."/>
        </authorList>
    </citation>
    <scope>NUCLEOTIDE SEQUENCE [LARGE SCALE GENOMIC DNA]</scope>
    <source>
        <strain evidence="2">IAEA</strain>
    </source>
</reference>